<dbReference type="Pfam" id="PF00534">
    <property type="entry name" value="Glycos_transf_1"/>
    <property type="match status" value="1"/>
</dbReference>
<feature type="domain" description="Glycosyl transferase family 1" evidence="1">
    <location>
        <begin position="187"/>
        <end position="327"/>
    </location>
</feature>
<dbReference type="PANTHER" id="PTHR12526:SF595">
    <property type="entry name" value="BLL5217 PROTEIN"/>
    <property type="match status" value="1"/>
</dbReference>
<dbReference type="InterPro" id="IPR028098">
    <property type="entry name" value="Glyco_trans_4-like_N"/>
</dbReference>
<keyword evidence="3" id="KW-0808">Transferase</keyword>
<proteinExistence type="predicted"/>
<evidence type="ECO:0000259" key="1">
    <source>
        <dbReference type="Pfam" id="PF00534"/>
    </source>
</evidence>
<evidence type="ECO:0000259" key="2">
    <source>
        <dbReference type="Pfam" id="PF13439"/>
    </source>
</evidence>
<name>A0A0G0WE11_9BACT</name>
<organism evidence="3 4">
    <name type="scientific">Candidatus Daviesbacteria bacterium GW2011_GWB1_41_5</name>
    <dbReference type="NCBI Taxonomy" id="1618429"/>
    <lineage>
        <taxon>Bacteria</taxon>
        <taxon>Candidatus Daviesiibacteriota</taxon>
    </lineage>
</organism>
<gene>
    <name evidence="3" type="ORF">UU67_C0082G0003</name>
</gene>
<dbReference type="PANTHER" id="PTHR12526">
    <property type="entry name" value="GLYCOSYLTRANSFERASE"/>
    <property type="match status" value="1"/>
</dbReference>
<protein>
    <submittedName>
        <fullName evidence="3">Glycosyltransferase</fullName>
    </submittedName>
</protein>
<evidence type="ECO:0000313" key="4">
    <source>
        <dbReference type="Proteomes" id="UP000034753"/>
    </source>
</evidence>
<dbReference type="Proteomes" id="UP000034753">
    <property type="component" value="Unassembled WGS sequence"/>
</dbReference>
<dbReference type="Gene3D" id="3.40.50.2000">
    <property type="entry name" value="Glycogen Phosphorylase B"/>
    <property type="match status" value="2"/>
</dbReference>
<dbReference type="EMBL" id="LCBN01000082">
    <property type="protein sequence ID" value="KKS11160.1"/>
    <property type="molecule type" value="Genomic_DNA"/>
</dbReference>
<feature type="domain" description="Glycosyltransferase subfamily 4-like N-terminal" evidence="2">
    <location>
        <begin position="19"/>
        <end position="178"/>
    </location>
</feature>
<reference evidence="3 4" key="1">
    <citation type="journal article" date="2015" name="Nature">
        <title>rRNA introns, odd ribosomes, and small enigmatic genomes across a large radiation of phyla.</title>
        <authorList>
            <person name="Brown C.T."/>
            <person name="Hug L.A."/>
            <person name="Thomas B.C."/>
            <person name="Sharon I."/>
            <person name="Castelle C.J."/>
            <person name="Singh A."/>
            <person name="Wilkins M.J."/>
            <person name="Williams K.H."/>
            <person name="Banfield J.F."/>
        </authorList>
    </citation>
    <scope>NUCLEOTIDE SEQUENCE [LARGE SCALE GENOMIC DNA]</scope>
</reference>
<dbReference type="CDD" id="cd03802">
    <property type="entry name" value="GT4_AviGT4-like"/>
    <property type="match status" value="1"/>
</dbReference>
<sequence>MNIAYVCVSHKPISIETTGGIETFTIYLLNALINLGHNVTLFAAKETDLTAFSPKLKFVPIFSLADLGKKESENLESKEFTLNYAFFQYAGVAKVLIEKETFDIIHYSCAQWYAPFLLSDGKTKTLTTIHVNNLRPSAISYLFNNFPNNYIANISDSSSMSFQSYPKRKTVYNGIDLEYFPYHNSPDDYYAWLGRIAPVKGLKEALQAAKIADVSLQASGPLDFMEYYNKDVKPLLDAKRKLIRPLNFREKGMFLGKAKAVLMPVNWEEPFGLVAIEAMACGTPVIAFARGGLKETVVDGKTGYLVNSVEEMAEKIKQIDKIDRKKCREHVEKNFSSQVMAEKYAEYYQEIQKIS</sequence>
<dbReference type="AlphaFoldDB" id="A0A0G0WE11"/>
<accession>A0A0G0WE11</accession>
<dbReference type="InterPro" id="IPR001296">
    <property type="entry name" value="Glyco_trans_1"/>
</dbReference>
<comment type="caution">
    <text evidence="3">The sequence shown here is derived from an EMBL/GenBank/DDBJ whole genome shotgun (WGS) entry which is preliminary data.</text>
</comment>
<evidence type="ECO:0000313" key="3">
    <source>
        <dbReference type="EMBL" id="KKS11160.1"/>
    </source>
</evidence>
<dbReference type="GO" id="GO:0016757">
    <property type="term" value="F:glycosyltransferase activity"/>
    <property type="evidence" value="ECO:0007669"/>
    <property type="project" value="InterPro"/>
</dbReference>
<dbReference type="Pfam" id="PF13439">
    <property type="entry name" value="Glyco_transf_4"/>
    <property type="match status" value="1"/>
</dbReference>
<dbReference type="SUPFAM" id="SSF53756">
    <property type="entry name" value="UDP-Glycosyltransferase/glycogen phosphorylase"/>
    <property type="match status" value="1"/>
</dbReference>